<dbReference type="Proteomes" id="UP000561077">
    <property type="component" value="Unassembled WGS sequence"/>
</dbReference>
<proteinExistence type="predicted"/>
<evidence type="ECO:0000313" key="3">
    <source>
        <dbReference type="Proteomes" id="UP000540490"/>
    </source>
</evidence>
<sequence>MTKSSKPVFVNAKELEARIQHSGYSRDRQNLEARRLLNGNYLTVALSRELAEYTQTFRVGRRYVVYVARLVETTDGNFRRKSGRNVIKIHCEYNVSREYDGASEYLVEHLESVIDEMLELDKNRLSNGNYLTIHGNDCAIFVVETTDGAFDGRDKMNFVKIHRRAEKFGISAQRHRAPQASFDCLIEQGDLKQLAAAGYIPLEVISDEPSGLSATDIARRMHAKIIADDARTALASITKTRKRKTA</sequence>
<gene>
    <name evidence="2" type="ORF">HLH25_09180</name>
    <name evidence="1" type="ORF">HLH26_09000</name>
</gene>
<reference evidence="3 4" key="1">
    <citation type="submission" date="2020-04" db="EMBL/GenBank/DDBJ databases">
        <title>Description of novel Gluconacetobacter.</title>
        <authorList>
            <person name="Sombolestani A."/>
        </authorList>
    </citation>
    <scope>NUCLEOTIDE SEQUENCE [LARGE SCALE GENOMIC DNA]</scope>
    <source>
        <strain evidence="2 3">LMG 1728</strain>
        <strain evidence="1 4">LMG 1731</strain>
    </source>
</reference>
<dbReference type="RefSeq" id="WP_182973781.1">
    <property type="nucleotide sequence ID" value="NZ_JABEQN010000009.1"/>
</dbReference>
<evidence type="ECO:0000313" key="1">
    <source>
        <dbReference type="EMBL" id="MBB2164678.1"/>
    </source>
</evidence>
<organism evidence="1 4">
    <name type="scientific">Gluconacetobacter dulcium</name>
    <dbReference type="NCBI Taxonomy" id="2729096"/>
    <lineage>
        <taxon>Bacteria</taxon>
        <taxon>Pseudomonadati</taxon>
        <taxon>Pseudomonadota</taxon>
        <taxon>Alphaproteobacteria</taxon>
        <taxon>Acetobacterales</taxon>
        <taxon>Acetobacteraceae</taxon>
        <taxon>Gluconacetobacter</taxon>
    </lineage>
</organism>
<dbReference type="AlphaFoldDB" id="A0A7W4IKQ9"/>
<dbReference type="Proteomes" id="UP000540490">
    <property type="component" value="Unassembled WGS sequence"/>
</dbReference>
<keyword evidence="3" id="KW-1185">Reference proteome</keyword>
<protein>
    <submittedName>
        <fullName evidence="1">Uncharacterized protein</fullName>
    </submittedName>
</protein>
<accession>A0A7W4IKQ9</accession>
<name>A0A7W4IKQ9_9PROT</name>
<comment type="caution">
    <text evidence="1">The sequence shown here is derived from an EMBL/GenBank/DDBJ whole genome shotgun (WGS) entry which is preliminary data.</text>
</comment>
<dbReference type="EMBL" id="JABEQN010000009">
    <property type="protein sequence ID" value="MBB2193814.1"/>
    <property type="molecule type" value="Genomic_DNA"/>
</dbReference>
<evidence type="ECO:0000313" key="4">
    <source>
        <dbReference type="Proteomes" id="UP000561077"/>
    </source>
</evidence>
<evidence type="ECO:0000313" key="2">
    <source>
        <dbReference type="EMBL" id="MBB2193814.1"/>
    </source>
</evidence>
<dbReference type="EMBL" id="JABEQO010000009">
    <property type="protein sequence ID" value="MBB2164678.1"/>
    <property type="molecule type" value="Genomic_DNA"/>
</dbReference>